<organism evidence="1 2">
    <name type="scientific">Mameliella alba</name>
    <dbReference type="NCBI Taxonomy" id="561184"/>
    <lineage>
        <taxon>Bacteria</taxon>
        <taxon>Pseudomonadati</taxon>
        <taxon>Pseudomonadota</taxon>
        <taxon>Alphaproteobacteria</taxon>
        <taxon>Rhodobacterales</taxon>
        <taxon>Roseobacteraceae</taxon>
        <taxon>Mameliella</taxon>
    </lineage>
</organism>
<dbReference type="EMBL" id="JSUQ01000009">
    <property type="protein sequence ID" value="KHQ52960.1"/>
    <property type="molecule type" value="Genomic_DNA"/>
</dbReference>
<dbReference type="Proteomes" id="UP000030960">
    <property type="component" value="Unassembled WGS sequence"/>
</dbReference>
<keyword evidence="1" id="KW-0436">Ligase</keyword>
<evidence type="ECO:0000313" key="2">
    <source>
        <dbReference type="Proteomes" id="UP000030960"/>
    </source>
</evidence>
<name>A0A0B3RPA4_9RHOB</name>
<dbReference type="EC" id="6.1.1.4" evidence="1"/>
<dbReference type="STRING" id="561184.SAMN05216376_110124"/>
<keyword evidence="1" id="KW-0030">Aminoacyl-tRNA synthetase</keyword>
<gene>
    <name evidence="1" type="primary">leuS_2</name>
    <name evidence="1" type="ORF">OA50_02504</name>
</gene>
<keyword evidence="2" id="KW-1185">Reference proteome</keyword>
<dbReference type="RefSeq" id="WP_043141685.1">
    <property type="nucleotide sequence ID" value="NZ_BMGQ01000001.1"/>
</dbReference>
<dbReference type="GO" id="GO:0004823">
    <property type="term" value="F:leucine-tRNA ligase activity"/>
    <property type="evidence" value="ECO:0007669"/>
    <property type="project" value="UniProtKB-EC"/>
</dbReference>
<protein>
    <submittedName>
        <fullName evidence="1">Leucyl-tRNA synthetase</fullName>
        <ecNumber evidence="1">6.1.1.4</ecNumber>
    </submittedName>
</protein>
<proteinExistence type="predicted"/>
<comment type="caution">
    <text evidence="1">The sequence shown here is derived from an EMBL/GenBank/DDBJ whole genome shotgun (WGS) entry which is preliminary data.</text>
</comment>
<dbReference type="AlphaFoldDB" id="A0A0B3RPA4"/>
<accession>A0A225PZ35</accession>
<accession>A0A0B3RPA4</accession>
<evidence type="ECO:0000313" key="1">
    <source>
        <dbReference type="EMBL" id="KHQ52960.1"/>
    </source>
</evidence>
<reference evidence="1 2" key="1">
    <citation type="submission" date="2014-10" db="EMBL/GenBank/DDBJ databases">
        <title>Genome sequence of Ponticoccus sp. strain UMTAT08 isolated from clonal culture of toxic dinoflagellate Alexandrium tamiyavanichii.</title>
        <authorList>
            <person name="Gan H.Y."/>
            <person name="Muhd D.-D."/>
            <person name="Mohd Noor M.E."/>
            <person name="Yeong Y.S."/>
            <person name="Usup G."/>
        </authorList>
    </citation>
    <scope>NUCLEOTIDE SEQUENCE [LARGE SCALE GENOMIC DNA]</scope>
    <source>
        <strain evidence="1 2">UMTAT08</strain>
    </source>
</reference>
<dbReference type="GeneID" id="66502271"/>
<sequence>MAHVQTTTAHGGNFFTGFFEGIFNFLVRISEANSRVKEIERLNSMSDAQLEKLGIERTDIVRHVFRDSFYI</sequence>
<dbReference type="OrthoDB" id="7867799at2"/>
<accession>A0A225QNX4</accession>